<evidence type="ECO:0000256" key="4">
    <source>
        <dbReference type="ARBA" id="ARBA00022475"/>
    </source>
</evidence>
<reference evidence="13" key="1">
    <citation type="journal article" date="2020" name="mSystems">
        <title>Genome- and Community-Level Interaction Insights into Carbon Utilization and Element Cycling Functions of Hydrothermarchaeota in Hydrothermal Sediment.</title>
        <authorList>
            <person name="Zhou Z."/>
            <person name="Liu Y."/>
            <person name="Xu W."/>
            <person name="Pan J."/>
            <person name="Luo Z.H."/>
            <person name="Li M."/>
        </authorList>
    </citation>
    <scope>NUCLEOTIDE SEQUENCE [LARGE SCALE GENOMIC DNA]</scope>
    <source>
        <strain evidence="13">HyVt-513</strain>
    </source>
</reference>
<evidence type="ECO:0000256" key="7">
    <source>
        <dbReference type="ARBA" id="ARBA00022989"/>
    </source>
</evidence>
<feature type="transmembrane region" description="Helical" evidence="12">
    <location>
        <begin position="254"/>
        <end position="273"/>
    </location>
</feature>
<evidence type="ECO:0000256" key="5">
    <source>
        <dbReference type="ARBA" id="ARBA00022692"/>
    </source>
</evidence>
<feature type="non-terminal residue" evidence="13">
    <location>
        <position position="297"/>
    </location>
</feature>
<dbReference type="SUPFAM" id="SSF143865">
    <property type="entry name" value="CorA soluble domain-like"/>
    <property type="match status" value="1"/>
</dbReference>
<dbReference type="GO" id="GO:0000287">
    <property type="term" value="F:magnesium ion binding"/>
    <property type="evidence" value="ECO:0007669"/>
    <property type="project" value="TreeGrafter"/>
</dbReference>
<dbReference type="InterPro" id="IPR002523">
    <property type="entry name" value="MgTranspt_CorA/ZnTranspt_ZntB"/>
</dbReference>
<keyword evidence="9 12" id="KW-0472">Membrane</keyword>
<dbReference type="InterPro" id="IPR045863">
    <property type="entry name" value="CorA_TM1_TM2"/>
</dbReference>
<dbReference type="Gene3D" id="1.20.58.340">
    <property type="entry name" value="Magnesium transport protein CorA, transmembrane region"/>
    <property type="match status" value="2"/>
</dbReference>
<dbReference type="Pfam" id="PF01544">
    <property type="entry name" value="CorA"/>
    <property type="match status" value="1"/>
</dbReference>
<keyword evidence="5 12" id="KW-0812">Transmembrane</keyword>
<comment type="caution">
    <text evidence="13">The sequence shown here is derived from an EMBL/GenBank/DDBJ whole genome shotgun (WGS) entry which is preliminary data.</text>
</comment>
<dbReference type="FunFam" id="1.20.58.340:FF:000004">
    <property type="entry name" value="Magnesium transport protein CorA"/>
    <property type="match status" value="1"/>
</dbReference>
<dbReference type="PANTHER" id="PTHR46494">
    <property type="entry name" value="CORA FAMILY METAL ION TRANSPORTER (EUROFUNG)"/>
    <property type="match status" value="1"/>
</dbReference>
<dbReference type="GO" id="GO:0015087">
    <property type="term" value="F:cobalt ion transmembrane transporter activity"/>
    <property type="evidence" value="ECO:0007669"/>
    <property type="project" value="TreeGrafter"/>
</dbReference>
<comment type="similarity">
    <text evidence="2">Belongs to the CorA metal ion transporter (MIT) (TC 1.A.35) family.</text>
</comment>
<name>A0A7V2WLU9_9BACT</name>
<accession>A0A7V2WLU9</accession>
<evidence type="ECO:0000313" key="13">
    <source>
        <dbReference type="EMBL" id="HFC03671.1"/>
    </source>
</evidence>
<dbReference type="EMBL" id="DRNO01000150">
    <property type="protein sequence ID" value="HFC03671.1"/>
    <property type="molecule type" value="Genomic_DNA"/>
</dbReference>
<evidence type="ECO:0000256" key="9">
    <source>
        <dbReference type="ARBA" id="ARBA00023136"/>
    </source>
</evidence>
<comment type="subcellular location">
    <subcellularLocation>
        <location evidence="1">Cell membrane</location>
        <topology evidence="1">Multi-pass membrane protein</topology>
    </subcellularLocation>
</comment>
<organism evidence="13">
    <name type="scientific">Nitratifractor salsuginis</name>
    <dbReference type="NCBI Taxonomy" id="269261"/>
    <lineage>
        <taxon>Bacteria</taxon>
        <taxon>Pseudomonadati</taxon>
        <taxon>Campylobacterota</taxon>
        <taxon>Epsilonproteobacteria</taxon>
        <taxon>Campylobacterales</taxon>
        <taxon>Sulfurovaceae</taxon>
        <taxon>Nitratifractor</taxon>
    </lineage>
</organism>
<keyword evidence="3" id="KW-0813">Transport</keyword>
<dbReference type="PANTHER" id="PTHR46494:SF1">
    <property type="entry name" value="CORA FAMILY METAL ION TRANSPORTER (EUROFUNG)"/>
    <property type="match status" value="1"/>
</dbReference>
<evidence type="ECO:0000256" key="12">
    <source>
        <dbReference type="SAM" id="Phobius"/>
    </source>
</evidence>
<gene>
    <name evidence="13" type="ORF">ENJ74_02250</name>
</gene>
<evidence type="ECO:0000256" key="6">
    <source>
        <dbReference type="ARBA" id="ARBA00022842"/>
    </source>
</evidence>
<comment type="function">
    <text evidence="11">Mediates influx of magnesium ions. Alternates between open and closed states. Activated by low cytoplasmic Mg(2+) levels. Inactive when cytoplasmic Mg(2+) levels are high.</text>
</comment>
<evidence type="ECO:0000256" key="3">
    <source>
        <dbReference type="ARBA" id="ARBA00022448"/>
    </source>
</evidence>
<protein>
    <submittedName>
        <fullName evidence="13">Magnesium transporter</fullName>
    </submittedName>
</protein>
<dbReference type="Gene3D" id="3.30.460.20">
    <property type="entry name" value="CorA soluble domain-like"/>
    <property type="match status" value="1"/>
</dbReference>
<comment type="catalytic activity">
    <reaction evidence="10">
        <text>Mg(2+)(in) = Mg(2+)(out)</text>
        <dbReference type="Rhea" id="RHEA:29827"/>
        <dbReference type="ChEBI" id="CHEBI:18420"/>
    </reaction>
</comment>
<dbReference type="GO" id="GO:0015095">
    <property type="term" value="F:magnesium ion transmembrane transporter activity"/>
    <property type="evidence" value="ECO:0007669"/>
    <property type="project" value="TreeGrafter"/>
</dbReference>
<dbReference type="CDD" id="cd12822">
    <property type="entry name" value="TmCorA-like"/>
    <property type="match status" value="1"/>
</dbReference>
<evidence type="ECO:0000256" key="1">
    <source>
        <dbReference type="ARBA" id="ARBA00004651"/>
    </source>
</evidence>
<dbReference type="Proteomes" id="UP000885722">
    <property type="component" value="Unassembled WGS sequence"/>
</dbReference>
<sequence>MYLFSDRLYRKDEIVLNDNKKQVIFTTIDNETILQWLRDHDFPESFIEDIRNEDQSITYEEHDRFKLIILKYFISDEEDDLLYHDENVVIIVTENTFIFLGRDEKIIKNLTSKLYKRYRQNDSLPYITYTVIDIMVDHTMWIIDRIDDRLEEIEDRIFAEDLDEETVQKDLYFARRTLNRIAKLSVQSTDVVNKIYNHFPVEIRRKLKYEFIDLKEHLSFSINESKTYLDRTGYLQNLLMGFLSNRMNQAMQRLAAISLIFLPLTFIVGNYGMNFKYMPELGWKYGYALVWGLNIAI</sequence>
<evidence type="ECO:0000256" key="2">
    <source>
        <dbReference type="ARBA" id="ARBA00009765"/>
    </source>
</evidence>
<keyword evidence="7 12" id="KW-1133">Transmembrane helix</keyword>
<evidence type="ECO:0000256" key="10">
    <source>
        <dbReference type="ARBA" id="ARBA00034269"/>
    </source>
</evidence>
<evidence type="ECO:0000256" key="8">
    <source>
        <dbReference type="ARBA" id="ARBA00023065"/>
    </source>
</evidence>
<dbReference type="SUPFAM" id="SSF144083">
    <property type="entry name" value="Magnesium transport protein CorA, transmembrane region"/>
    <property type="match status" value="1"/>
</dbReference>
<evidence type="ECO:0000256" key="11">
    <source>
        <dbReference type="ARBA" id="ARBA00045497"/>
    </source>
</evidence>
<keyword evidence="8" id="KW-0406">Ion transport</keyword>
<dbReference type="GO" id="GO:0005886">
    <property type="term" value="C:plasma membrane"/>
    <property type="evidence" value="ECO:0007669"/>
    <property type="project" value="UniProtKB-SubCell"/>
</dbReference>
<dbReference type="InterPro" id="IPR045861">
    <property type="entry name" value="CorA_cytoplasmic_dom"/>
</dbReference>
<proteinExistence type="inferred from homology"/>
<dbReference type="AlphaFoldDB" id="A0A7V2WLU9"/>
<dbReference type="GO" id="GO:0050897">
    <property type="term" value="F:cobalt ion binding"/>
    <property type="evidence" value="ECO:0007669"/>
    <property type="project" value="TreeGrafter"/>
</dbReference>
<keyword evidence="4" id="KW-1003">Cell membrane</keyword>
<keyword evidence="6" id="KW-0460">Magnesium</keyword>